<proteinExistence type="predicted"/>
<evidence type="ECO:0000256" key="4">
    <source>
        <dbReference type="ARBA" id="ARBA00022729"/>
    </source>
</evidence>
<dbReference type="PANTHER" id="PTHR46875">
    <property type="entry name" value="TUMOR NECROSIS FACTOR RECEPTOR SUPERFAMILY MEMBER 5"/>
    <property type="match status" value="1"/>
</dbReference>
<dbReference type="PROSITE" id="PS50050">
    <property type="entry name" value="TNFR_NGFR_2"/>
    <property type="match status" value="2"/>
</dbReference>
<keyword evidence="7 17" id="KW-1133">Transmembrane helix</keyword>
<protein>
    <recommendedName>
        <fullName evidence="2">Tumor necrosis factor receptor superfamily member 5</fullName>
    </recommendedName>
    <alternativeName>
        <fullName evidence="12">B-cell surface antigen CD40</fullName>
    </alternativeName>
    <alternativeName>
        <fullName evidence="13">CD40L receptor</fullName>
    </alternativeName>
</protein>
<accession>A0ABD2D9U4</accession>
<sequence>MVRLPLQCVLWGCLLTAVHPEPPTACREKQYLINSQCCSLCQPGEKLVDECTDVIDTKCRPCGNGEFLDTWNRERYCHQHKHCDHNLGLRVQTQGTSQTDTTCTCEEGLHCTSAACESCIPHSPCSPGFGVKRIGSQNRMRALVVIPIVLGILCAILVSVYIRKVVKKPKDKALHPNDPQETIFVEDFGPNPAAPVQETLHGCQPVTQEDGKESRISVQERQ</sequence>
<evidence type="ECO:0000256" key="5">
    <source>
        <dbReference type="ARBA" id="ARBA00022737"/>
    </source>
</evidence>
<evidence type="ECO:0000256" key="8">
    <source>
        <dbReference type="ARBA" id="ARBA00023136"/>
    </source>
</evidence>
<evidence type="ECO:0000256" key="11">
    <source>
        <dbReference type="ARBA" id="ARBA00023180"/>
    </source>
</evidence>
<keyword evidence="9 15" id="KW-1015">Disulfide bond</keyword>
<evidence type="ECO:0000256" key="10">
    <source>
        <dbReference type="ARBA" id="ARBA00023170"/>
    </source>
</evidence>
<dbReference type="GO" id="GO:0045935">
    <property type="term" value="P:positive regulation of nucleobase-containing compound metabolic process"/>
    <property type="evidence" value="ECO:0007669"/>
    <property type="project" value="UniProtKB-ARBA"/>
</dbReference>
<dbReference type="InterPro" id="IPR020435">
    <property type="entry name" value="TNFR_5"/>
</dbReference>
<dbReference type="GO" id="GO:0006874">
    <property type="term" value="P:intracellular calcium ion homeostasis"/>
    <property type="evidence" value="ECO:0007669"/>
    <property type="project" value="UniProtKB-ARBA"/>
</dbReference>
<dbReference type="GO" id="GO:0010557">
    <property type="term" value="P:positive regulation of macromolecule biosynthetic process"/>
    <property type="evidence" value="ECO:0007669"/>
    <property type="project" value="UniProtKB-ARBA"/>
</dbReference>
<evidence type="ECO:0000313" key="21">
    <source>
        <dbReference type="Proteomes" id="UP001610411"/>
    </source>
</evidence>
<dbReference type="InterPro" id="IPR052135">
    <property type="entry name" value="TNFRSF5"/>
</dbReference>
<evidence type="ECO:0000256" key="16">
    <source>
        <dbReference type="SAM" id="MobiDB-lite"/>
    </source>
</evidence>
<dbReference type="GO" id="GO:0023035">
    <property type="term" value="P:CD40 signaling pathway"/>
    <property type="evidence" value="ECO:0007669"/>
    <property type="project" value="UniProtKB-ARBA"/>
</dbReference>
<feature type="disulfide bond" evidence="15">
    <location>
        <begin position="41"/>
        <end position="59"/>
    </location>
</feature>
<dbReference type="SUPFAM" id="SSF57586">
    <property type="entry name" value="TNF receptor-like"/>
    <property type="match status" value="2"/>
</dbReference>
<evidence type="ECO:0000256" key="14">
    <source>
        <dbReference type="ARBA" id="ARBA00045871"/>
    </source>
</evidence>
<feature type="disulfide bond" evidence="15">
    <location>
        <begin position="62"/>
        <end position="77"/>
    </location>
</feature>
<dbReference type="Gene3D" id="2.10.50.10">
    <property type="entry name" value="Tumor Necrosis Factor Receptor, subunit A, domain 2"/>
    <property type="match status" value="2"/>
</dbReference>
<keyword evidence="6" id="KW-0391">Immunity</keyword>
<evidence type="ECO:0000256" key="18">
    <source>
        <dbReference type="SAM" id="SignalP"/>
    </source>
</evidence>
<dbReference type="PRINTS" id="PR01922">
    <property type="entry name" value="TNFACTORR5"/>
</dbReference>
<organism evidence="20 21">
    <name type="scientific">Daubentonia madagascariensis</name>
    <name type="common">Aye-aye</name>
    <name type="synonym">Sciurus madagascariensis</name>
    <dbReference type="NCBI Taxonomy" id="31869"/>
    <lineage>
        <taxon>Eukaryota</taxon>
        <taxon>Metazoa</taxon>
        <taxon>Chordata</taxon>
        <taxon>Craniata</taxon>
        <taxon>Vertebrata</taxon>
        <taxon>Euteleostomi</taxon>
        <taxon>Mammalia</taxon>
        <taxon>Eutheria</taxon>
        <taxon>Euarchontoglires</taxon>
        <taxon>Primates</taxon>
        <taxon>Strepsirrhini</taxon>
        <taxon>Chiromyiformes</taxon>
        <taxon>Daubentoniidae</taxon>
        <taxon>Daubentonia</taxon>
    </lineage>
</organism>
<evidence type="ECO:0000256" key="2">
    <source>
        <dbReference type="ARBA" id="ARBA00015766"/>
    </source>
</evidence>
<evidence type="ECO:0000256" key="9">
    <source>
        <dbReference type="ARBA" id="ARBA00023157"/>
    </source>
</evidence>
<keyword evidence="21" id="KW-1185">Reference proteome</keyword>
<feature type="disulfide bond" evidence="15">
    <location>
        <begin position="38"/>
        <end position="51"/>
    </location>
</feature>
<dbReference type="AlphaFoldDB" id="A0ABD2D9U4"/>
<dbReference type="Pfam" id="PF00020">
    <property type="entry name" value="TNFR_c6"/>
    <property type="match status" value="1"/>
</dbReference>
<evidence type="ECO:0000256" key="15">
    <source>
        <dbReference type="PROSITE-ProRule" id="PRU00206"/>
    </source>
</evidence>
<keyword evidence="8 17" id="KW-0472">Membrane</keyword>
<evidence type="ECO:0000313" key="20">
    <source>
        <dbReference type="EMBL" id="KAL2763613.1"/>
    </source>
</evidence>
<dbReference type="PROSITE" id="PS00652">
    <property type="entry name" value="TNFR_NGFR_1"/>
    <property type="match status" value="1"/>
</dbReference>
<feature type="repeat" description="TNFR-Cys" evidence="15">
    <location>
        <begin position="25"/>
        <end position="59"/>
    </location>
</feature>
<dbReference type="FunFam" id="2.10.50.10:FF:000041">
    <property type="entry name" value="Tumor necrosis factor receptor superfamily member 5"/>
    <property type="match status" value="1"/>
</dbReference>
<feature type="domain" description="TNFR-Cys" evidence="19">
    <location>
        <begin position="61"/>
        <end position="103"/>
    </location>
</feature>
<feature type="transmembrane region" description="Helical" evidence="17">
    <location>
        <begin position="142"/>
        <end position="162"/>
    </location>
</feature>
<dbReference type="Proteomes" id="UP001610411">
    <property type="component" value="Unassembled WGS sequence"/>
</dbReference>
<evidence type="ECO:0000256" key="7">
    <source>
        <dbReference type="ARBA" id="ARBA00022989"/>
    </source>
</evidence>
<feature type="region of interest" description="Disordered" evidence="16">
    <location>
        <begin position="201"/>
        <end position="222"/>
    </location>
</feature>
<dbReference type="PANTHER" id="PTHR46875:SF1">
    <property type="entry name" value="TUMOR NECROSIS FACTOR RECEPTOR SUPERFAMILY MEMBER 5"/>
    <property type="match status" value="1"/>
</dbReference>
<evidence type="ECO:0000256" key="13">
    <source>
        <dbReference type="ARBA" id="ARBA00032719"/>
    </source>
</evidence>
<keyword evidence="5" id="KW-0677">Repeat</keyword>
<dbReference type="GO" id="GO:0016020">
    <property type="term" value="C:membrane"/>
    <property type="evidence" value="ECO:0007669"/>
    <property type="project" value="UniProtKB-SubCell"/>
</dbReference>
<feature type="repeat" description="TNFR-Cys" evidence="15">
    <location>
        <begin position="61"/>
        <end position="103"/>
    </location>
</feature>
<evidence type="ECO:0000256" key="6">
    <source>
        <dbReference type="ARBA" id="ARBA00022859"/>
    </source>
</evidence>
<keyword evidence="4 18" id="KW-0732">Signal</keyword>
<feature type="compositionally biased region" description="Basic and acidic residues" evidence="16">
    <location>
        <begin position="209"/>
        <end position="222"/>
    </location>
</feature>
<name>A0ABD2D9U4_DAUMA</name>
<feature type="chain" id="PRO_5044830918" description="Tumor necrosis factor receptor superfamily member 5" evidence="18">
    <location>
        <begin position="21"/>
        <end position="222"/>
    </location>
</feature>
<feature type="domain" description="TNFR-Cys" evidence="19">
    <location>
        <begin position="25"/>
        <end position="59"/>
    </location>
</feature>
<comment type="function">
    <text evidence="14">Receptor for TNFSF5/CD40LG. Transduces TRAF6- and MAP3K8-mediated signals that activate ERK in macrophages and B cells, leading to induction of immunoglobulin secretion.</text>
</comment>
<comment type="caution">
    <text evidence="20">The sequence shown here is derived from an EMBL/GenBank/DDBJ whole genome shotgun (WGS) entry which is preliminary data.</text>
</comment>
<comment type="caution">
    <text evidence="15">Lacks conserved residue(s) required for the propagation of feature annotation.</text>
</comment>
<dbReference type="GO" id="GO:0051240">
    <property type="term" value="P:positive regulation of multicellular organismal process"/>
    <property type="evidence" value="ECO:0007669"/>
    <property type="project" value="UniProtKB-ARBA"/>
</dbReference>
<dbReference type="GO" id="GO:0006952">
    <property type="term" value="P:defense response"/>
    <property type="evidence" value="ECO:0007669"/>
    <property type="project" value="UniProtKB-ARBA"/>
</dbReference>
<evidence type="ECO:0000256" key="12">
    <source>
        <dbReference type="ARBA" id="ARBA00031089"/>
    </source>
</evidence>
<evidence type="ECO:0000259" key="19">
    <source>
        <dbReference type="PROSITE" id="PS50050"/>
    </source>
</evidence>
<reference evidence="20 21" key="1">
    <citation type="journal article" date="2024" name="G3 (Bethesda)">
        <title>A hybrid genome assembly of the endangered aye-aye (Daubentonia madagascariensis).</title>
        <authorList>
            <person name="Versoza C.J."/>
            <person name="Pfeifer S.P."/>
        </authorList>
    </citation>
    <scope>NUCLEOTIDE SEQUENCE [LARGE SCALE GENOMIC DNA]</scope>
    <source>
        <strain evidence="20">6821</strain>
    </source>
</reference>
<evidence type="ECO:0000256" key="1">
    <source>
        <dbReference type="ARBA" id="ARBA00004479"/>
    </source>
</evidence>
<dbReference type="InterPro" id="IPR001368">
    <property type="entry name" value="TNFR/NGFR_Cys_rich_reg"/>
</dbReference>
<comment type="subcellular location">
    <subcellularLocation>
        <location evidence="1">Membrane</location>
        <topology evidence="1">Single-pass type I membrane protein</topology>
    </subcellularLocation>
</comment>
<feature type="signal peptide" evidence="18">
    <location>
        <begin position="1"/>
        <end position="20"/>
    </location>
</feature>
<keyword evidence="10 20" id="KW-0675">Receptor</keyword>
<dbReference type="SMART" id="SM00208">
    <property type="entry name" value="TNFR"/>
    <property type="match status" value="3"/>
</dbReference>
<dbReference type="GO" id="GO:0010468">
    <property type="term" value="P:regulation of gene expression"/>
    <property type="evidence" value="ECO:0007669"/>
    <property type="project" value="UniProtKB-ARBA"/>
</dbReference>
<keyword evidence="11" id="KW-0325">Glycoprotein</keyword>
<keyword evidence="3 17" id="KW-0812">Transmembrane</keyword>
<evidence type="ECO:0000256" key="17">
    <source>
        <dbReference type="SAM" id="Phobius"/>
    </source>
</evidence>
<dbReference type="GO" id="GO:0002376">
    <property type="term" value="P:immune system process"/>
    <property type="evidence" value="ECO:0007669"/>
    <property type="project" value="UniProtKB-KW"/>
</dbReference>
<dbReference type="EMBL" id="JBFSEQ010000012">
    <property type="protein sequence ID" value="KAL2763613.1"/>
    <property type="molecule type" value="Genomic_DNA"/>
</dbReference>
<gene>
    <name evidence="20" type="ORF">WCI35_029181</name>
</gene>
<evidence type="ECO:0000256" key="3">
    <source>
        <dbReference type="ARBA" id="ARBA00022692"/>
    </source>
</evidence>
<dbReference type="GO" id="GO:0051094">
    <property type="term" value="P:positive regulation of developmental process"/>
    <property type="evidence" value="ECO:0007669"/>
    <property type="project" value="UniProtKB-ARBA"/>
</dbReference>